<dbReference type="InterPro" id="IPR013785">
    <property type="entry name" value="Aldolase_TIM"/>
</dbReference>
<feature type="binding site" evidence="8">
    <location>
        <begin position="187"/>
        <end position="188"/>
    </location>
    <ligand>
        <name>1-deoxy-D-xylulose 5-phosphate</name>
        <dbReference type="ChEBI" id="CHEBI:57792"/>
    </ligand>
</feature>
<accession>A0A2S0VM96</accession>
<evidence type="ECO:0000256" key="6">
    <source>
        <dbReference type="ARBA" id="ARBA00023270"/>
    </source>
</evidence>
<feature type="domain" description="Thiazole synthase ThiG" evidence="9">
    <location>
        <begin position="7"/>
        <end position="252"/>
    </location>
</feature>
<evidence type="ECO:0000256" key="7">
    <source>
        <dbReference type="ARBA" id="ARBA00049897"/>
    </source>
</evidence>
<dbReference type="GO" id="GO:0005737">
    <property type="term" value="C:cytoplasm"/>
    <property type="evidence" value="ECO:0007669"/>
    <property type="project" value="UniProtKB-SubCell"/>
</dbReference>
<keyword evidence="5 8" id="KW-0784">Thiamine biosynthesis</keyword>
<comment type="catalytic activity">
    <reaction evidence="7 8">
        <text>[ThiS sulfur-carrier protein]-C-terminal-Gly-aminoethanethioate + 2-iminoacetate + 1-deoxy-D-xylulose 5-phosphate = [ThiS sulfur-carrier protein]-C-terminal Gly-Gly + 2-[(2R,5Z)-2-carboxy-4-methylthiazol-5(2H)-ylidene]ethyl phosphate + 2 H2O + H(+)</text>
        <dbReference type="Rhea" id="RHEA:26297"/>
        <dbReference type="Rhea" id="RHEA-COMP:12909"/>
        <dbReference type="Rhea" id="RHEA-COMP:19908"/>
        <dbReference type="ChEBI" id="CHEBI:15377"/>
        <dbReference type="ChEBI" id="CHEBI:15378"/>
        <dbReference type="ChEBI" id="CHEBI:57792"/>
        <dbReference type="ChEBI" id="CHEBI:62899"/>
        <dbReference type="ChEBI" id="CHEBI:77846"/>
        <dbReference type="ChEBI" id="CHEBI:90778"/>
        <dbReference type="ChEBI" id="CHEBI:232372"/>
        <dbReference type="EC" id="2.8.1.10"/>
    </reaction>
</comment>
<dbReference type="SUPFAM" id="SSF110399">
    <property type="entry name" value="ThiG-like"/>
    <property type="match status" value="1"/>
</dbReference>
<dbReference type="Pfam" id="PF05690">
    <property type="entry name" value="ThiG"/>
    <property type="match status" value="1"/>
</dbReference>
<comment type="similarity">
    <text evidence="8">Belongs to the ThiG family.</text>
</comment>
<feature type="binding site" evidence="8">
    <location>
        <begin position="209"/>
        <end position="210"/>
    </location>
    <ligand>
        <name>1-deoxy-D-xylulose 5-phosphate</name>
        <dbReference type="ChEBI" id="CHEBI:57792"/>
    </ligand>
</feature>
<evidence type="ECO:0000256" key="8">
    <source>
        <dbReference type="HAMAP-Rule" id="MF_00443"/>
    </source>
</evidence>
<dbReference type="PANTHER" id="PTHR34266:SF2">
    <property type="entry name" value="THIAZOLE SYNTHASE"/>
    <property type="match status" value="1"/>
</dbReference>
<keyword evidence="6 8" id="KW-0704">Schiff base</keyword>
<dbReference type="EMBL" id="CP026604">
    <property type="protein sequence ID" value="AWB65343.1"/>
    <property type="molecule type" value="Genomic_DNA"/>
</dbReference>
<comment type="subcellular location">
    <subcellularLocation>
        <location evidence="8">Cytoplasm</location>
    </subcellularLocation>
</comment>
<dbReference type="InterPro" id="IPR008867">
    <property type="entry name" value="ThiG"/>
</dbReference>
<dbReference type="EC" id="2.8.1.10" evidence="3 8"/>
<organism evidence="10 11">
    <name type="scientific">Saccharobesus litoralis</name>
    <dbReference type="NCBI Taxonomy" id="2172099"/>
    <lineage>
        <taxon>Bacteria</taxon>
        <taxon>Pseudomonadati</taxon>
        <taxon>Pseudomonadota</taxon>
        <taxon>Gammaproteobacteria</taxon>
        <taxon>Alteromonadales</taxon>
        <taxon>Alteromonadaceae</taxon>
        <taxon>Saccharobesus</taxon>
    </lineage>
</organism>
<gene>
    <name evidence="8" type="primary">thiG</name>
    <name evidence="10" type="ORF">C2869_02305</name>
</gene>
<comment type="pathway">
    <text evidence="2 8">Cofactor biosynthesis; thiamine diphosphate biosynthesis.</text>
</comment>
<reference evidence="10 11" key="1">
    <citation type="submission" date="2018-01" db="EMBL/GenBank/DDBJ databases">
        <title>Genome sequence of a Cantenovulum-like bacteria.</title>
        <authorList>
            <person name="Tan W.R."/>
            <person name="Lau N.-S."/>
            <person name="Go F."/>
            <person name="Amirul A.-A.A."/>
        </authorList>
    </citation>
    <scope>NUCLEOTIDE SEQUENCE [LARGE SCALE GENOMIC DNA]</scope>
    <source>
        <strain evidence="10 11">CCB-QB4</strain>
    </source>
</reference>
<feature type="active site" description="Schiff-base intermediate with DXP" evidence="8">
    <location>
        <position position="99"/>
    </location>
</feature>
<comment type="function">
    <text evidence="1 8">Catalyzes the rearrangement of 1-deoxy-D-xylulose 5-phosphate (DXP) to produce the thiazole phosphate moiety of thiamine. Sulfur is provided by the thiocarboxylate moiety of the carrier protein ThiS. In vitro, sulfur can be provided by H(2)S.</text>
</comment>
<evidence type="ECO:0000256" key="1">
    <source>
        <dbReference type="ARBA" id="ARBA00002834"/>
    </source>
</evidence>
<evidence type="ECO:0000256" key="2">
    <source>
        <dbReference type="ARBA" id="ARBA00004948"/>
    </source>
</evidence>
<keyword evidence="8" id="KW-0963">Cytoplasm</keyword>
<evidence type="ECO:0000256" key="5">
    <source>
        <dbReference type="ARBA" id="ARBA00022977"/>
    </source>
</evidence>
<name>A0A2S0VM96_9ALTE</name>
<proteinExistence type="inferred from homology"/>
<dbReference type="CDD" id="cd04728">
    <property type="entry name" value="ThiG"/>
    <property type="match status" value="1"/>
</dbReference>
<dbReference type="GO" id="GO:1990107">
    <property type="term" value="F:thiazole synthase activity"/>
    <property type="evidence" value="ECO:0007669"/>
    <property type="project" value="UniProtKB-EC"/>
</dbReference>
<evidence type="ECO:0000256" key="3">
    <source>
        <dbReference type="ARBA" id="ARBA00011960"/>
    </source>
</evidence>
<evidence type="ECO:0000313" key="11">
    <source>
        <dbReference type="Proteomes" id="UP000244441"/>
    </source>
</evidence>
<dbReference type="GO" id="GO:0009229">
    <property type="term" value="P:thiamine diphosphate biosynthetic process"/>
    <property type="evidence" value="ECO:0007669"/>
    <property type="project" value="UniProtKB-UniRule"/>
</dbReference>
<dbReference type="RefSeq" id="WP_108601420.1">
    <property type="nucleotide sequence ID" value="NZ_CP026604.1"/>
</dbReference>
<feature type="binding site" evidence="8">
    <location>
        <position position="160"/>
    </location>
    <ligand>
        <name>1-deoxy-D-xylulose 5-phosphate</name>
        <dbReference type="ChEBI" id="CHEBI:57792"/>
    </ligand>
</feature>
<sequence length="262" mass="28417">MSDVLNIYGQTFDSRLLVGSALYPSPKVMTDSIKASGSQIVTLSLRRQSPEQKGGQVFWQQIQDLGLTLLPNTAGCHSVKEAVNLAKMSREIFQTDWIKLELIGDEYNLQPDPIDLVQATDILLKDGFKVLPYVADDLVVCRRLADLGCQVVMPWGAPIGTGKGLLNPHALESIRSRLPDITLVVDAGIGLPSHAAQAMELGYDAILLNSAIAQAQDPVLMAQAFANAVQAGRQGYLAGRMPEKQVAEPSTPTLGMPFWHQN</sequence>
<dbReference type="AlphaFoldDB" id="A0A2S0VM96"/>
<dbReference type="UniPathway" id="UPA00060"/>
<protein>
    <recommendedName>
        <fullName evidence="3 8">Thiazole synthase</fullName>
        <ecNumber evidence="3 8">2.8.1.10</ecNumber>
    </recommendedName>
</protein>
<dbReference type="PANTHER" id="PTHR34266">
    <property type="entry name" value="THIAZOLE SYNTHASE"/>
    <property type="match status" value="1"/>
</dbReference>
<evidence type="ECO:0000256" key="4">
    <source>
        <dbReference type="ARBA" id="ARBA00022679"/>
    </source>
</evidence>
<keyword evidence="11" id="KW-1185">Reference proteome</keyword>
<evidence type="ECO:0000259" key="9">
    <source>
        <dbReference type="Pfam" id="PF05690"/>
    </source>
</evidence>
<dbReference type="HAMAP" id="MF_00443">
    <property type="entry name" value="ThiG"/>
    <property type="match status" value="1"/>
</dbReference>
<dbReference type="KEGG" id="cate:C2869_02305"/>
<keyword evidence="4 8" id="KW-0808">Transferase</keyword>
<comment type="subunit">
    <text evidence="8">Homotetramer. Forms heterodimers with either ThiH or ThiS.</text>
</comment>
<dbReference type="Gene3D" id="3.20.20.70">
    <property type="entry name" value="Aldolase class I"/>
    <property type="match status" value="1"/>
</dbReference>
<evidence type="ECO:0000313" key="10">
    <source>
        <dbReference type="EMBL" id="AWB65343.1"/>
    </source>
</evidence>
<dbReference type="Proteomes" id="UP000244441">
    <property type="component" value="Chromosome"/>
</dbReference>
<dbReference type="InterPro" id="IPR033983">
    <property type="entry name" value="Thiazole_synthase_ThiG"/>
</dbReference>
<dbReference type="OrthoDB" id="9805935at2"/>